<gene>
    <name evidence="2" type="ORF">KI688_010580</name>
</gene>
<evidence type="ECO:0000313" key="2">
    <source>
        <dbReference type="EMBL" id="KAG9068314.1"/>
    </source>
</evidence>
<evidence type="ECO:0000256" key="1">
    <source>
        <dbReference type="SAM" id="MobiDB-lite"/>
    </source>
</evidence>
<dbReference type="OrthoDB" id="2436419at2759"/>
<feature type="compositionally biased region" description="Polar residues" evidence="1">
    <location>
        <begin position="156"/>
        <end position="177"/>
    </location>
</feature>
<dbReference type="Proteomes" id="UP000707451">
    <property type="component" value="Unassembled WGS sequence"/>
</dbReference>
<feature type="region of interest" description="Disordered" evidence="1">
    <location>
        <begin position="155"/>
        <end position="184"/>
    </location>
</feature>
<accession>A0A9P7XVR0</accession>
<dbReference type="AlphaFoldDB" id="A0A9P7XVR0"/>
<name>A0A9P7XVR0_9FUNG</name>
<dbReference type="EMBL" id="JAHRHY010000006">
    <property type="protein sequence ID" value="KAG9068314.1"/>
    <property type="molecule type" value="Genomic_DNA"/>
</dbReference>
<comment type="caution">
    <text evidence="2">The sequence shown here is derived from an EMBL/GenBank/DDBJ whole genome shotgun (WGS) entry which is preliminary data.</text>
</comment>
<sequence>MPGLLIAGLLTDVGRYSADQRKSLQNYSRSTFLMSLEMKSHLRNIRNFGLTSYTEKDCVLYGSIRTDRSRLQVLAFKLNELHSVKYRRLPADKLPSLLISTVGGTDNFLTEIRNLVSTKQDVIQLWSCDPKSIKILGIDLGQVFVVGASAILPTRGQPNVEQGQESGHTILESSLSRTEAEEDE</sequence>
<evidence type="ECO:0000313" key="3">
    <source>
        <dbReference type="Proteomes" id="UP000707451"/>
    </source>
</evidence>
<reference evidence="2" key="1">
    <citation type="submission" date="2021-06" db="EMBL/GenBank/DDBJ databases">
        <title>Genome Sequence of Mortierella hyaline Strain SCG-10, a Cold-Adapted, Nitrate-Reducing Fungus Isolated from Soil in Minnesota, USA.</title>
        <authorList>
            <person name="Aldossari N."/>
        </authorList>
    </citation>
    <scope>NUCLEOTIDE SEQUENCE</scope>
    <source>
        <strain evidence="2">SCG-10</strain>
    </source>
</reference>
<proteinExistence type="predicted"/>
<organism evidence="2 3">
    <name type="scientific">Linnemannia hyalina</name>
    <dbReference type="NCBI Taxonomy" id="64524"/>
    <lineage>
        <taxon>Eukaryota</taxon>
        <taxon>Fungi</taxon>
        <taxon>Fungi incertae sedis</taxon>
        <taxon>Mucoromycota</taxon>
        <taxon>Mortierellomycotina</taxon>
        <taxon>Mortierellomycetes</taxon>
        <taxon>Mortierellales</taxon>
        <taxon>Mortierellaceae</taxon>
        <taxon>Linnemannia</taxon>
    </lineage>
</organism>
<keyword evidence="3" id="KW-1185">Reference proteome</keyword>
<protein>
    <submittedName>
        <fullName evidence="2">Uncharacterized protein</fullName>
    </submittedName>
</protein>